<reference evidence="1" key="1">
    <citation type="submission" date="2021-08" db="EMBL/GenBank/DDBJ databases">
        <title>The first chromosome-level gecko genome reveals the dynamic sex chromosomes of Neotropical dwarf geckos (Sphaerodactylidae: Sphaerodactylus).</title>
        <authorList>
            <person name="Pinto B.J."/>
            <person name="Keating S.E."/>
            <person name="Gamble T."/>
        </authorList>
    </citation>
    <scope>NUCLEOTIDE SEQUENCE</scope>
    <source>
        <strain evidence="1">TG3544</strain>
    </source>
</reference>
<dbReference type="EMBL" id="CM037616">
    <property type="protein sequence ID" value="KAH7992159.1"/>
    <property type="molecule type" value="Genomic_DNA"/>
</dbReference>
<evidence type="ECO:0000313" key="2">
    <source>
        <dbReference type="Proteomes" id="UP000827872"/>
    </source>
</evidence>
<accession>A0ACB8EHR0</accession>
<organism evidence="1 2">
    <name type="scientific">Sphaerodactylus townsendi</name>
    <dbReference type="NCBI Taxonomy" id="933632"/>
    <lineage>
        <taxon>Eukaryota</taxon>
        <taxon>Metazoa</taxon>
        <taxon>Chordata</taxon>
        <taxon>Craniata</taxon>
        <taxon>Vertebrata</taxon>
        <taxon>Euteleostomi</taxon>
        <taxon>Lepidosauria</taxon>
        <taxon>Squamata</taxon>
        <taxon>Bifurcata</taxon>
        <taxon>Gekkota</taxon>
        <taxon>Sphaerodactylidae</taxon>
        <taxon>Sphaerodactylus</taxon>
    </lineage>
</organism>
<evidence type="ECO:0000313" key="1">
    <source>
        <dbReference type="EMBL" id="KAH7992159.1"/>
    </source>
</evidence>
<protein>
    <submittedName>
        <fullName evidence="1">Uncharacterized protein</fullName>
    </submittedName>
</protein>
<sequence>MGMLNPQLTPVPGMIGGYPPVLPPLQGPVDGIVSMGSMQPLHPGVLPPHQLPPGMPGIPPPGVIGQNVSSMVGAPAPGVHLDSRWVSLALRPGQQAPPAPYPALVSGTRPFQRRRDVHLKRARKPPSYTLVEDKGPYNNGGCTVNMRLDVERYSGNIRQAYNIEKCLTFDTNI</sequence>
<dbReference type="Proteomes" id="UP000827872">
    <property type="component" value="Linkage Group LG03"/>
</dbReference>
<keyword evidence="2" id="KW-1185">Reference proteome</keyword>
<gene>
    <name evidence="1" type="ORF">K3G42_019965</name>
</gene>
<comment type="caution">
    <text evidence="1">The sequence shown here is derived from an EMBL/GenBank/DDBJ whole genome shotgun (WGS) entry which is preliminary data.</text>
</comment>
<proteinExistence type="predicted"/>
<name>A0ACB8EHR0_9SAUR</name>